<reference evidence="4" key="1">
    <citation type="submission" date="2023-07" db="EMBL/GenBank/DDBJ databases">
        <title>A chromosome-level genome assembly of Lolium multiflorum.</title>
        <authorList>
            <person name="Chen Y."/>
            <person name="Copetti D."/>
            <person name="Kolliker R."/>
            <person name="Studer B."/>
        </authorList>
    </citation>
    <scope>NUCLEOTIDE SEQUENCE</scope>
    <source>
        <strain evidence="4">02402/16</strain>
        <tissue evidence="4">Leaf</tissue>
    </source>
</reference>
<comment type="caution">
    <text evidence="4">The sequence shown here is derived from an EMBL/GenBank/DDBJ whole genome shotgun (WGS) entry which is preliminary data.</text>
</comment>
<dbReference type="Pfam" id="PF00098">
    <property type="entry name" value="zf-CCHC"/>
    <property type="match status" value="1"/>
</dbReference>
<dbReference type="PANTHER" id="PTHR37984">
    <property type="entry name" value="PROTEIN CBG26694"/>
    <property type="match status" value="1"/>
</dbReference>
<dbReference type="AlphaFoldDB" id="A0AAD8T2Z6"/>
<protein>
    <recommendedName>
        <fullName evidence="3">CCHC-type domain-containing protein</fullName>
    </recommendedName>
</protein>
<feature type="region of interest" description="Disordered" evidence="2">
    <location>
        <begin position="370"/>
        <end position="389"/>
    </location>
</feature>
<evidence type="ECO:0000313" key="5">
    <source>
        <dbReference type="Proteomes" id="UP001231189"/>
    </source>
</evidence>
<dbReference type="InterPro" id="IPR050951">
    <property type="entry name" value="Retrovirus_Pol_polyprotein"/>
</dbReference>
<evidence type="ECO:0000256" key="1">
    <source>
        <dbReference type="PROSITE-ProRule" id="PRU00047"/>
    </source>
</evidence>
<dbReference type="SMART" id="SM00343">
    <property type="entry name" value="ZnF_C2HC"/>
    <property type="match status" value="1"/>
</dbReference>
<feature type="domain" description="CCHC-type" evidence="3">
    <location>
        <begin position="395"/>
        <end position="410"/>
    </location>
</feature>
<dbReference type="InterPro" id="IPR043502">
    <property type="entry name" value="DNA/RNA_pol_sf"/>
</dbReference>
<evidence type="ECO:0000313" key="4">
    <source>
        <dbReference type="EMBL" id="KAK1668429.1"/>
    </source>
</evidence>
<dbReference type="SUPFAM" id="SSF57756">
    <property type="entry name" value="Retrovirus zinc finger-like domains"/>
    <property type="match status" value="1"/>
</dbReference>
<keyword evidence="1" id="KW-0862">Zinc</keyword>
<dbReference type="InterPro" id="IPR043128">
    <property type="entry name" value="Rev_trsase/Diguanyl_cyclase"/>
</dbReference>
<dbReference type="EMBL" id="JAUUTY010000003">
    <property type="protein sequence ID" value="KAK1668429.1"/>
    <property type="molecule type" value="Genomic_DNA"/>
</dbReference>
<proteinExistence type="predicted"/>
<feature type="region of interest" description="Disordered" evidence="2">
    <location>
        <begin position="218"/>
        <end position="241"/>
    </location>
</feature>
<evidence type="ECO:0000256" key="2">
    <source>
        <dbReference type="SAM" id="MobiDB-lite"/>
    </source>
</evidence>
<dbReference type="PROSITE" id="PS50158">
    <property type="entry name" value="ZF_CCHC"/>
    <property type="match status" value="1"/>
</dbReference>
<sequence length="647" mass="72131">FCLKLNPTKCSFGVSAGELHGFLVSARGIEANPEKIQAIVTMRKPTKLKEIQQLTGRVAALSRFVARLGEKALPFYALIKQGDKFQWNDEANKAFEDLKRTISTPPILVAPKEKEPLLLYITATPQVVSTSLVVEREEEGKLHGVQRPVMNQCDAVNESMIAYKEMYNELEKLFDGCEVNHISRLSNVEADVLANIGSQCLAIPPAVFWEEITERSTKSKKSKKKEKDEKPSGATQEALEEEEEQDLVMMVQIPWMQAYISYILRKTIPDDPVEARRVIRCSKAFTVVKGELYKRKMASPINFNQFLEKEKLKRNGSNFTDWFRHVRIVLSGGNLQYVLDAPLGDPPAETETDEVKVVYETRKTRYSQGKFKKGGKKAATPPVKPKNGPKPDAECYYCNEKGHWKRNCSKYLADLKSGLVKKKKEGLPVRGVVWLRVEGCSSAYVISAHRGENLGIPSNSRLPQSAASFLLPQSPSRLLLLSFARLLSSSPIHGQSWRTALRRLSPGWIDRQERRRTPLGGGWMQEPPAAGRTPRLEAAAACSACRAMGRLDAPAAMEGSAEQRGRLDAAAVEAWSVPERGVVVDGWCPVYPSLVLRSEVVSIHMLPGLPAVPLIFLPIKIVPIVRDCSWKENRTGVAWGMDVARTS</sequence>
<dbReference type="GO" id="GO:0008270">
    <property type="term" value="F:zinc ion binding"/>
    <property type="evidence" value="ECO:0007669"/>
    <property type="project" value="UniProtKB-KW"/>
</dbReference>
<gene>
    <name evidence="4" type="ORF">QYE76_056588</name>
</gene>
<keyword evidence="1" id="KW-0479">Metal-binding</keyword>
<keyword evidence="1" id="KW-0863">Zinc-finger</keyword>
<name>A0AAD8T2Z6_LOLMU</name>
<accession>A0AAD8T2Z6</accession>
<dbReference type="Proteomes" id="UP001231189">
    <property type="component" value="Unassembled WGS sequence"/>
</dbReference>
<dbReference type="SUPFAM" id="SSF56672">
    <property type="entry name" value="DNA/RNA polymerases"/>
    <property type="match status" value="1"/>
</dbReference>
<dbReference type="GO" id="GO:0003676">
    <property type="term" value="F:nucleic acid binding"/>
    <property type="evidence" value="ECO:0007669"/>
    <property type="project" value="InterPro"/>
</dbReference>
<keyword evidence="5" id="KW-1185">Reference proteome</keyword>
<feature type="non-terminal residue" evidence="4">
    <location>
        <position position="647"/>
    </location>
</feature>
<dbReference type="InterPro" id="IPR036875">
    <property type="entry name" value="Znf_CCHC_sf"/>
</dbReference>
<dbReference type="PANTHER" id="PTHR37984:SF5">
    <property type="entry name" value="PROTEIN NYNRIN-LIKE"/>
    <property type="match status" value="1"/>
</dbReference>
<evidence type="ECO:0000259" key="3">
    <source>
        <dbReference type="PROSITE" id="PS50158"/>
    </source>
</evidence>
<dbReference type="InterPro" id="IPR001878">
    <property type="entry name" value="Znf_CCHC"/>
</dbReference>
<dbReference type="Gene3D" id="4.10.60.10">
    <property type="entry name" value="Zinc finger, CCHC-type"/>
    <property type="match status" value="1"/>
</dbReference>
<organism evidence="4 5">
    <name type="scientific">Lolium multiflorum</name>
    <name type="common">Italian ryegrass</name>
    <name type="synonym">Lolium perenne subsp. multiflorum</name>
    <dbReference type="NCBI Taxonomy" id="4521"/>
    <lineage>
        <taxon>Eukaryota</taxon>
        <taxon>Viridiplantae</taxon>
        <taxon>Streptophyta</taxon>
        <taxon>Embryophyta</taxon>
        <taxon>Tracheophyta</taxon>
        <taxon>Spermatophyta</taxon>
        <taxon>Magnoliopsida</taxon>
        <taxon>Liliopsida</taxon>
        <taxon>Poales</taxon>
        <taxon>Poaceae</taxon>
        <taxon>BOP clade</taxon>
        <taxon>Pooideae</taxon>
        <taxon>Poodae</taxon>
        <taxon>Poeae</taxon>
        <taxon>Poeae Chloroplast Group 2 (Poeae type)</taxon>
        <taxon>Loliodinae</taxon>
        <taxon>Loliinae</taxon>
        <taxon>Lolium</taxon>
    </lineage>
</organism>
<dbReference type="Gene3D" id="3.30.70.270">
    <property type="match status" value="1"/>
</dbReference>